<evidence type="ECO:0000256" key="5">
    <source>
        <dbReference type="ARBA" id="ARBA00022842"/>
    </source>
</evidence>
<reference evidence="12" key="1">
    <citation type="journal article" date="2019" name="Int. J. Syst. Evol. Microbiol.">
        <title>The Global Catalogue of Microorganisms (GCM) 10K type strain sequencing project: providing services to taxonomists for standard genome sequencing and annotation.</title>
        <authorList>
            <consortium name="The Broad Institute Genomics Platform"/>
            <consortium name="The Broad Institute Genome Sequencing Center for Infectious Disease"/>
            <person name="Wu L."/>
            <person name="Ma J."/>
        </authorList>
    </citation>
    <scope>NUCLEOTIDE SEQUENCE [LARGE SCALE GENOMIC DNA]</scope>
    <source>
        <strain evidence="12">JCM 16545</strain>
    </source>
</reference>
<dbReference type="PANTHER" id="PTHR46193:SF18">
    <property type="entry name" value="HEXITOL PHOSPHATASE B"/>
    <property type="match status" value="1"/>
</dbReference>
<dbReference type="InterPro" id="IPR051600">
    <property type="entry name" value="Beta-PGM-like"/>
</dbReference>
<keyword evidence="6" id="KW-0413">Isomerase</keyword>
<dbReference type="Proteomes" id="UP001597369">
    <property type="component" value="Unassembled WGS sequence"/>
</dbReference>
<evidence type="ECO:0000256" key="10">
    <source>
        <dbReference type="ARBA" id="ARBA00044991"/>
    </source>
</evidence>
<evidence type="ECO:0000313" key="12">
    <source>
        <dbReference type="Proteomes" id="UP001597369"/>
    </source>
</evidence>
<dbReference type="SUPFAM" id="SSF56784">
    <property type="entry name" value="HAD-like"/>
    <property type="match status" value="1"/>
</dbReference>
<dbReference type="SFLD" id="SFLDG01135">
    <property type="entry name" value="C1.5.6:_HAD__Beta-PGM__Phospha"/>
    <property type="match status" value="1"/>
</dbReference>
<name>A0ABW4X3B5_9BACT</name>
<dbReference type="CDD" id="cd07505">
    <property type="entry name" value="HAD_BPGM-like"/>
    <property type="match status" value="1"/>
</dbReference>
<evidence type="ECO:0000256" key="4">
    <source>
        <dbReference type="ARBA" id="ARBA00022723"/>
    </source>
</evidence>
<keyword evidence="5" id="KW-0460">Magnesium</keyword>
<evidence type="ECO:0000256" key="8">
    <source>
        <dbReference type="ARBA" id="ARBA00044926"/>
    </source>
</evidence>
<dbReference type="PANTHER" id="PTHR46193">
    <property type="entry name" value="6-PHOSPHOGLUCONATE PHOSPHATASE"/>
    <property type="match status" value="1"/>
</dbReference>
<gene>
    <name evidence="11" type="ORF">ACFSKU_19680</name>
</gene>
<sequence>MDSSPKTFLFDLNGTVIDDMHYHAKAWYQVLNNDLNANLTWDEVKVQMYGKNGEVLARIFGEEHFSEEEVEKLSEEKERHYQEAFRPHLKLINGLDSFLEKAKEHNIQMAIASAAIPSNIDFVLDNLDVRHYFNAIVSAADVTRSKPDPETFIKAAQKLGAEPAECIVFEDAPKGVEAAQNAGMQCVVITTAHPEEDFSQYNNVITFIKDYTDSYIEDYFLQEAGK</sequence>
<comment type="caution">
    <text evidence="11">The sequence shown here is derived from an EMBL/GenBank/DDBJ whole genome shotgun (WGS) entry which is preliminary data.</text>
</comment>
<keyword evidence="11" id="KW-0378">Hydrolase</keyword>
<dbReference type="InterPro" id="IPR006439">
    <property type="entry name" value="HAD-SF_hydro_IA"/>
</dbReference>
<comment type="cofactor">
    <cofactor evidence="1">
        <name>Mg(2+)</name>
        <dbReference type="ChEBI" id="CHEBI:18420"/>
    </cofactor>
</comment>
<proteinExistence type="inferred from homology"/>
<evidence type="ECO:0000256" key="1">
    <source>
        <dbReference type="ARBA" id="ARBA00001946"/>
    </source>
</evidence>
<dbReference type="EMBL" id="JBHUHV010000058">
    <property type="protein sequence ID" value="MFD2069116.1"/>
    <property type="molecule type" value="Genomic_DNA"/>
</dbReference>
<dbReference type="Gene3D" id="3.40.50.1000">
    <property type="entry name" value="HAD superfamily/HAD-like"/>
    <property type="match status" value="1"/>
</dbReference>
<dbReference type="InterPro" id="IPR041492">
    <property type="entry name" value="HAD_2"/>
</dbReference>
<dbReference type="InterPro" id="IPR010976">
    <property type="entry name" value="B-phosphoglucomutase_hydrolase"/>
</dbReference>
<dbReference type="InterPro" id="IPR023214">
    <property type="entry name" value="HAD_sf"/>
</dbReference>
<dbReference type="SFLD" id="SFLDG01129">
    <property type="entry name" value="C1.5:_HAD__Beta-PGM__Phosphata"/>
    <property type="match status" value="1"/>
</dbReference>
<evidence type="ECO:0000313" key="11">
    <source>
        <dbReference type="EMBL" id="MFD2069116.1"/>
    </source>
</evidence>
<dbReference type="SFLD" id="SFLDS00003">
    <property type="entry name" value="Haloacid_Dehalogenase"/>
    <property type="match status" value="1"/>
</dbReference>
<keyword evidence="7" id="KW-0119">Carbohydrate metabolism</keyword>
<comment type="similarity">
    <text evidence="2">Belongs to the HAD-like hydrolase superfamily. CbbY/CbbZ/Gph/YieH family.</text>
</comment>
<dbReference type="PRINTS" id="PR00413">
    <property type="entry name" value="HADHALOGNASE"/>
</dbReference>
<evidence type="ECO:0000256" key="3">
    <source>
        <dbReference type="ARBA" id="ARBA00022553"/>
    </source>
</evidence>
<keyword evidence="12" id="KW-1185">Reference proteome</keyword>
<dbReference type="Pfam" id="PF13419">
    <property type="entry name" value="HAD_2"/>
    <property type="match status" value="1"/>
</dbReference>
<accession>A0ABW4X3B5</accession>
<evidence type="ECO:0000256" key="2">
    <source>
        <dbReference type="ARBA" id="ARBA00006171"/>
    </source>
</evidence>
<evidence type="ECO:0000256" key="7">
    <source>
        <dbReference type="ARBA" id="ARBA00023277"/>
    </source>
</evidence>
<dbReference type="NCBIfam" id="TIGR01509">
    <property type="entry name" value="HAD-SF-IA-v3"/>
    <property type="match status" value="1"/>
</dbReference>
<dbReference type="GO" id="GO:0016787">
    <property type="term" value="F:hydrolase activity"/>
    <property type="evidence" value="ECO:0007669"/>
    <property type="project" value="UniProtKB-KW"/>
</dbReference>
<organism evidence="11 12">
    <name type="scientific">Pontibacter silvestris</name>
    <dbReference type="NCBI Taxonomy" id="2305183"/>
    <lineage>
        <taxon>Bacteria</taxon>
        <taxon>Pseudomonadati</taxon>
        <taxon>Bacteroidota</taxon>
        <taxon>Cytophagia</taxon>
        <taxon>Cytophagales</taxon>
        <taxon>Hymenobacteraceae</taxon>
        <taxon>Pontibacter</taxon>
    </lineage>
</organism>
<protein>
    <recommendedName>
        <fullName evidence="10">Beta-phosphoglucomutase</fullName>
        <ecNumber evidence="9">5.4.2.6</ecNumber>
    </recommendedName>
</protein>
<dbReference type="RefSeq" id="WP_262910382.1">
    <property type="nucleotide sequence ID" value="NZ_JAJJWI010000001.1"/>
</dbReference>
<dbReference type="EC" id="5.4.2.6" evidence="9"/>
<evidence type="ECO:0000256" key="9">
    <source>
        <dbReference type="ARBA" id="ARBA00044968"/>
    </source>
</evidence>
<keyword evidence="3" id="KW-0597">Phosphoprotein</keyword>
<dbReference type="InterPro" id="IPR023198">
    <property type="entry name" value="PGP-like_dom2"/>
</dbReference>
<evidence type="ECO:0000256" key="6">
    <source>
        <dbReference type="ARBA" id="ARBA00023235"/>
    </source>
</evidence>
<keyword evidence="4" id="KW-0479">Metal-binding</keyword>
<comment type="catalytic activity">
    <reaction evidence="8">
        <text>beta-D-glucose 1-phosphate = beta-D-glucose 6-phosphate</text>
        <dbReference type="Rhea" id="RHEA:20113"/>
        <dbReference type="ChEBI" id="CHEBI:57684"/>
        <dbReference type="ChEBI" id="CHEBI:58247"/>
        <dbReference type="EC" id="5.4.2.6"/>
    </reaction>
</comment>
<dbReference type="Gene3D" id="1.10.150.240">
    <property type="entry name" value="Putative phosphatase, domain 2"/>
    <property type="match status" value="1"/>
</dbReference>
<dbReference type="NCBIfam" id="TIGR02009">
    <property type="entry name" value="PGMB-YQAB-SF"/>
    <property type="match status" value="1"/>
</dbReference>
<dbReference type="InterPro" id="IPR036412">
    <property type="entry name" value="HAD-like_sf"/>
</dbReference>